<organism evidence="2">
    <name type="scientific">Salmonella enterica</name>
    <name type="common">Salmonella choleraesuis</name>
    <dbReference type="NCBI Taxonomy" id="28901"/>
    <lineage>
        <taxon>Bacteria</taxon>
        <taxon>Pseudomonadati</taxon>
        <taxon>Pseudomonadota</taxon>
        <taxon>Gammaproteobacteria</taxon>
        <taxon>Enterobacterales</taxon>
        <taxon>Enterobacteriaceae</taxon>
        <taxon>Salmonella</taxon>
    </lineage>
</organism>
<comment type="caution">
    <text evidence="2">The sequence shown here is derived from an EMBL/GenBank/DDBJ whole genome shotgun (WGS) entry which is preliminary data.</text>
</comment>
<feature type="region of interest" description="Disordered" evidence="1">
    <location>
        <begin position="43"/>
        <end position="62"/>
    </location>
</feature>
<name>A0A4Q1DL48_SALER</name>
<evidence type="ECO:0000313" key="2">
    <source>
        <dbReference type="EMBL" id="RXL17187.1"/>
    </source>
</evidence>
<accession>A0A4Q1DL48</accession>
<protein>
    <submittedName>
        <fullName evidence="2">DdrA</fullName>
    </submittedName>
</protein>
<dbReference type="EMBL" id="SDIQ01000044">
    <property type="protein sequence ID" value="RXL17187.1"/>
    <property type="molecule type" value="Genomic_DNA"/>
</dbReference>
<reference evidence="2" key="1">
    <citation type="submission" date="2019-01" db="EMBL/GenBank/DDBJ databases">
        <title>Whole genome sequencing of Salmonella enterica.</title>
        <authorList>
            <person name="Cao G."/>
        </authorList>
    </citation>
    <scope>NUCLEOTIDE SEQUENCE [LARGE SCALE GENOMIC DNA]</scope>
    <source>
        <strain evidence="2">CFSAN074594</strain>
    </source>
</reference>
<sequence>MKLSALELMDLSDKLDELMSKASGATGLVLLDISDEIDQVMQQMGYGAGTDTKPEDPKPSDNVPQLVADFLADKFLKQSPDAFISTLQDLSQYVDVYIDLDQVKEHTASWIDANVKEAA</sequence>
<dbReference type="AlphaFoldDB" id="A0A4Q1DL48"/>
<dbReference type="Proteomes" id="UP000839536">
    <property type="component" value="Unassembled WGS sequence"/>
</dbReference>
<proteinExistence type="predicted"/>
<evidence type="ECO:0000256" key="1">
    <source>
        <dbReference type="SAM" id="MobiDB-lite"/>
    </source>
</evidence>
<dbReference type="RefSeq" id="WP_000776991.1">
    <property type="nucleotide sequence ID" value="NZ_MXLS01000021.1"/>
</dbReference>
<gene>
    <name evidence="2" type="ORF">EKD96_21320</name>
</gene>